<dbReference type="EMBL" id="JBAWTH010000088">
    <property type="protein sequence ID" value="KAL2278251.1"/>
    <property type="molecule type" value="Genomic_DNA"/>
</dbReference>
<proteinExistence type="predicted"/>
<evidence type="ECO:0000313" key="2">
    <source>
        <dbReference type="EMBL" id="KAL2278251.1"/>
    </source>
</evidence>
<name>A0ABR4E749_9PEZI</name>
<feature type="region of interest" description="Disordered" evidence="1">
    <location>
        <begin position="64"/>
        <end position="112"/>
    </location>
</feature>
<comment type="caution">
    <text evidence="2">The sequence shown here is derived from an EMBL/GenBank/DDBJ whole genome shotgun (WGS) entry which is preliminary data.</text>
</comment>
<keyword evidence="3" id="KW-1185">Reference proteome</keyword>
<gene>
    <name evidence="2" type="ORF">FJTKL_14527</name>
</gene>
<reference evidence="2 3" key="1">
    <citation type="submission" date="2024-03" db="EMBL/GenBank/DDBJ databases">
        <title>A high-quality draft genome sequence of Diaporthe vaccinii, a causative agent of upright dieback and viscid rot disease in cranberry plants.</title>
        <authorList>
            <person name="Sarrasin M."/>
            <person name="Lang B.F."/>
            <person name="Burger G."/>
        </authorList>
    </citation>
    <scope>NUCLEOTIDE SEQUENCE [LARGE SCALE GENOMIC DNA]</scope>
    <source>
        <strain evidence="2 3">IS7</strain>
    </source>
</reference>
<accession>A0ABR4E749</accession>
<organism evidence="2 3">
    <name type="scientific">Diaporthe vaccinii</name>
    <dbReference type="NCBI Taxonomy" id="105482"/>
    <lineage>
        <taxon>Eukaryota</taxon>
        <taxon>Fungi</taxon>
        <taxon>Dikarya</taxon>
        <taxon>Ascomycota</taxon>
        <taxon>Pezizomycotina</taxon>
        <taxon>Sordariomycetes</taxon>
        <taxon>Sordariomycetidae</taxon>
        <taxon>Diaporthales</taxon>
        <taxon>Diaporthaceae</taxon>
        <taxon>Diaporthe</taxon>
        <taxon>Diaporthe eres species complex</taxon>
    </lineage>
</organism>
<evidence type="ECO:0000256" key="1">
    <source>
        <dbReference type="SAM" id="MobiDB-lite"/>
    </source>
</evidence>
<protein>
    <submittedName>
        <fullName evidence="2">Uncharacterized protein</fullName>
    </submittedName>
</protein>
<dbReference type="Proteomes" id="UP001600888">
    <property type="component" value="Unassembled WGS sequence"/>
</dbReference>
<evidence type="ECO:0000313" key="3">
    <source>
        <dbReference type="Proteomes" id="UP001600888"/>
    </source>
</evidence>
<sequence>MDSYHRLEDQASCRRWVRVVVHHPGELGRASNQPAYHEQQKQGHGTKFWRWPNLPLLSPLTRGALLSQQSQRRERSKARSRIHRHHTVHEGMCGIKIIKPRQSCPQKRKQLS</sequence>
<feature type="compositionally biased region" description="Basic residues" evidence="1">
    <location>
        <begin position="74"/>
        <end position="87"/>
    </location>
</feature>